<dbReference type="RefSeq" id="WP_345436135.1">
    <property type="nucleotide sequence ID" value="NZ_BAABHK010000011.1"/>
</dbReference>
<comment type="caution">
    <text evidence="2">The sequence shown here is derived from an EMBL/GenBank/DDBJ whole genome shotgun (WGS) entry which is preliminary data.</text>
</comment>
<evidence type="ECO:0000313" key="2">
    <source>
        <dbReference type="EMBL" id="GAA4633155.1"/>
    </source>
</evidence>
<evidence type="ECO:0000313" key="3">
    <source>
        <dbReference type="Proteomes" id="UP001501442"/>
    </source>
</evidence>
<proteinExistence type="predicted"/>
<name>A0ABP8UND1_9ACTN</name>
<evidence type="ECO:0008006" key="4">
    <source>
        <dbReference type="Google" id="ProtNLM"/>
    </source>
</evidence>
<feature type="chain" id="PRO_5045196009" description="Spore-associated protein A" evidence="1">
    <location>
        <begin position="28"/>
        <end position="141"/>
    </location>
</feature>
<dbReference type="Proteomes" id="UP001501442">
    <property type="component" value="Unassembled WGS sequence"/>
</dbReference>
<dbReference type="EMBL" id="BAABHK010000011">
    <property type="protein sequence ID" value="GAA4633155.1"/>
    <property type="molecule type" value="Genomic_DNA"/>
</dbReference>
<protein>
    <recommendedName>
        <fullName evidence="4">Spore-associated protein A</fullName>
    </recommendedName>
</protein>
<gene>
    <name evidence="2" type="ORF">GCM10023196_069590</name>
</gene>
<feature type="signal peptide" evidence="1">
    <location>
        <begin position="1"/>
        <end position="27"/>
    </location>
</feature>
<accession>A0ABP8UND1</accession>
<evidence type="ECO:0000256" key="1">
    <source>
        <dbReference type="SAM" id="SignalP"/>
    </source>
</evidence>
<keyword evidence="1" id="KW-0732">Signal</keyword>
<reference evidence="3" key="1">
    <citation type="journal article" date="2019" name="Int. J. Syst. Evol. Microbiol.">
        <title>The Global Catalogue of Microorganisms (GCM) 10K type strain sequencing project: providing services to taxonomists for standard genome sequencing and annotation.</title>
        <authorList>
            <consortium name="The Broad Institute Genomics Platform"/>
            <consortium name="The Broad Institute Genome Sequencing Center for Infectious Disease"/>
            <person name="Wu L."/>
            <person name="Ma J."/>
        </authorList>
    </citation>
    <scope>NUCLEOTIDE SEQUENCE [LARGE SCALE GENOMIC DNA]</scope>
    <source>
        <strain evidence="3">JCM 17939</strain>
    </source>
</reference>
<keyword evidence="3" id="KW-1185">Reference proteome</keyword>
<organism evidence="2 3">
    <name type="scientific">Actinoallomurus vinaceus</name>
    <dbReference type="NCBI Taxonomy" id="1080074"/>
    <lineage>
        <taxon>Bacteria</taxon>
        <taxon>Bacillati</taxon>
        <taxon>Actinomycetota</taxon>
        <taxon>Actinomycetes</taxon>
        <taxon>Streptosporangiales</taxon>
        <taxon>Thermomonosporaceae</taxon>
        <taxon>Actinoallomurus</taxon>
    </lineage>
</organism>
<sequence>MNGMKRLAVVALGGGMALAASVGTAAAAGTQPFTPEQVCATVGTGFQVVESQPLGTAGEARVYWLNNGTSNCVVTLKQGSYVGNSVKVSASLTTGATTKVDGPSAFKYYAGPVTQANPSGECVVYGGTYGSYKFTSQPACG</sequence>